<evidence type="ECO:0000256" key="14">
    <source>
        <dbReference type="ARBA" id="ARBA00047783"/>
    </source>
</evidence>
<dbReference type="InterPro" id="IPR029026">
    <property type="entry name" value="tRNA_m1G_MTases_N"/>
</dbReference>
<dbReference type="AlphaFoldDB" id="A0A0U5F7D7"/>
<dbReference type="RefSeq" id="WP_059024178.1">
    <property type="nucleotide sequence ID" value="NZ_LN609302.1"/>
</dbReference>
<keyword evidence="22" id="KW-1185">Reference proteome</keyword>
<keyword evidence="11 15" id="KW-0819">tRNA processing</keyword>
<name>A0A0U5F7D7_9PROT</name>
<sequence length="249" mass="26738">MSWQATVVTLFPEMFPGPLGLSLAGRALENGVWTCRTENLREHGLGRHRAVDDTPFGGGAGMVIRPDVADAALAATQAAANIPRVYLTPRGRPLAQADVRRYAAGPGVMLLCGRFEGVDERFLQARGVEQVSIGDYVLSGGETAALVLLDACVRLLPGVMGSDQSGVEESFSDGLLEYPHYTRPAVWEGHEVPEVLLSGNHAAIAQWRQERAEETTRERRPDLWSAWLARKNGNRAAAVGGAAQADLGV</sequence>
<evidence type="ECO:0000256" key="15">
    <source>
        <dbReference type="HAMAP-Rule" id="MF_00605"/>
    </source>
</evidence>
<keyword evidence="7 15" id="KW-0963">Cytoplasm</keyword>
<dbReference type="GO" id="GO:0052906">
    <property type="term" value="F:tRNA (guanine(37)-N1)-methyltransferase activity"/>
    <property type="evidence" value="ECO:0007669"/>
    <property type="project" value="UniProtKB-UniRule"/>
</dbReference>
<evidence type="ECO:0000256" key="1">
    <source>
        <dbReference type="ARBA" id="ARBA00002634"/>
    </source>
</evidence>
<keyword evidence="8 15" id="KW-0489">Methyltransferase</keyword>
<dbReference type="Pfam" id="PF01746">
    <property type="entry name" value="tRNA_m1G_MT"/>
    <property type="match status" value="1"/>
</dbReference>
<dbReference type="InterPro" id="IPR029028">
    <property type="entry name" value="Alpha/beta_knot_MTases"/>
</dbReference>
<feature type="binding site" evidence="15 16">
    <location>
        <begin position="133"/>
        <end position="138"/>
    </location>
    <ligand>
        <name>S-adenosyl-L-methionine</name>
        <dbReference type="ChEBI" id="CHEBI:59789"/>
    </ligand>
</feature>
<evidence type="ECO:0000313" key="22">
    <source>
        <dbReference type="Proteomes" id="UP000657200"/>
    </source>
</evidence>
<dbReference type="CDD" id="cd18080">
    <property type="entry name" value="TrmD-like"/>
    <property type="match status" value="1"/>
</dbReference>
<protein>
    <recommendedName>
        <fullName evidence="6 15">tRNA (guanine-N(1)-)-methyltransferase</fullName>
        <ecNumber evidence="5 15">2.1.1.228</ecNumber>
    </recommendedName>
    <alternativeName>
        <fullName evidence="12 15">M1G-methyltransferase</fullName>
    </alternativeName>
    <alternativeName>
        <fullName evidence="13 15">tRNA [GM37] methyltransferase</fullName>
    </alternativeName>
</protein>
<dbReference type="Proteomes" id="UP000068250">
    <property type="component" value="Chromosome I"/>
</dbReference>
<comment type="subcellular location">
    <subcellularLocation>
        <location evidence="2 15 17">Cytoplasm</location>
    </subcellularLocation>
</comment>
<evidence type="ECO:0000256" key="3">
    <source>
        <dbReference type="ARBA" id="ARBA00007630"/>
    </source>
</evidence>
<evidence type="ECO:0000256" key="17">
    <source>
        <dbReference type="RuleBase" id="RU003464"/>
    </source>
</evidence>
<dbReference type="EC" id="2.1.1.228" evidence="5 15"/>
<evidence type="ECO:0000256" key="8">
    <source>
        <dbReference type="ARBA" id="ARBA00022603"/>
    </source>
</evidence>
<evidence type="ECO:0000256" key="10">
    <source>
        <dbReference type="ARBA" id="ARBA00022691"/>
    </source>
</evidence>
<dbReference type="FunFam" id="1.10.1270.20:FF:000001">
    <property type="entry name" value="tRNA (guanine-N(1)-)-methyltransferase"/>
    <property type="match status" value="1"/>
</dbReference>
<dbReference type="PANTHER" id="PTHR46417">
    <property type="entry name" value="TRNA (GUANINE-N(1)-)-METHYLTRANSFERASE"/>
    <property type="match status" value="1"/>
</dbReference>
<dbReference type="GO" id="GO:0005829">
    <property type="term" value="C:cytosol"/>
    <property type="evidence" value="ECO:0007669"/>
    <property type="project" value="TreeGrafter"/>
</dbReference>
<dbReference type="OrthoDB" id="9807416at2"/>
<comment type="function">
    <text evidence="1 15 17">Specifically methylates guanosine-37 in various tRNAs.</text>
</comment>
<dbReference type="NCBIfam" id="NF000648">
    <property type="entry name" value="PRK00026.1"/>
    <property type="match status" value="1"/>
</dbReference>
<feature type="binding site" evidence="15 16">
    <location>
        <position position="113"/>
    </location>
    <ligand>
        <name>S-adenosyl-L-methionine</name>
        <dbReference type="ChEBI" id="CHEBI:59789"/>
    </ligand>
</feature>
<evidence type="ECO:0000313" key="20">
    <source>
        <dbReference type="EMBL" id="NHO39186.1"/>
    </source>
</evidence>
<dbReference type="EMBL" id="LN609302">
    <property type="protein sequence ID" value="CEF56674.1"/>
    <property type="molecule type" value="Genomic_DNA"/>
</dbReference>
<proteinExistence type="inferred from homology"/>
<comment type="subunit">
    <text evidence="4 15 17">Homodimer.</text>
</comment>
<dbReference type="GO" id="GO:0002939">
    <property type="term" value="P:tRNA N1-guanine methylation"/>
    <property type="evidence" value="ECO:0007669"/>
    <property type="project" value="TreeGrafter"/>
</dbReference>
<dbReference type="NCBIfam" id="TIGR00088">
    <property type="entry name" value="trmD"/>
    <property type="match status" value="1"/>
</dbReference>
<dbReference type="InterPro" id="IPR016009">
    <property type="entry name" value="tRNA_MeTrfase_TRMD/TRM10"/>
</dbReference>
<dbReference type="PIRSF" id="PIRSF000386">
    <property type="entry name" value="tRNA_mtase"/>
    <property type="match status" value="1"/>
</dbReference>
<dbReference type="STRING" id="431306.AGA_2119"/>
<evidence type="ECO:0000256" key="4">
    <source>
        <dbReference type="ARBA" id="ARBA00011738"/>
    </source>
</evidence>
<dbReference type="HAMAP" id="MF_00605">
    <property type="entry name" value="TrmD"/>
    <property type="match status" value="1"/>
</dbReference>
<dbReference type="Gene3D" id="1.10.1270.20">
    <property type="entry name" value="tRNA(m1g37)methyltransferase, domain 2"/>
    <property type="match status" value="1"/>
</dbReference>
<keyword evidence="9 15" id="KW-0808">Transferase</keyword>
<dbReference type="Gene3D" id="3.40.1280.10">
    <property type="match status" value="1"/>
</dbReference>
<gene>
    <name evidence="15 19" type="primary">trmD</name>
    <name evidence="19" type="ORF">AGA_2119</name>
    <name evidence="20" type="ORF">GOB80_05695</name>
</gene>
<evidence type="ECO:0000256" key="9">
    <source>
        <dbReference type="ARBA" id="ARBA00022679"/>
    </source>
</evidence>
<accession>A0A0U5F7D7</accession>
<dbReference type="PATRIC" id="fig|431306.5.peg.2187"/>
<evidence type="ECO:0000259" key="18">
    <source>
        <dbReference type="Pfam" id="PF01746"/>
    </source>
</evidence>
<dbReference type="InterPro" id="IPR023148">
    <property type="entry name" value="tRNA_m1G_MeTrfase_C_sf"/>
</dbReference>
<comment type="similarity">
    <text evidence="3 15 17">Belongs to the RNA methyltransferase TrmD family.</text>
</comment>
<evidence type="ECO:0000256" key="5">
    <source>
        <dbReference type="ARBA" id="ARBA00012807"/>
    </source>
</evidence>
<evidence type="ECO:0000313" key="19">
    <source>
        <dbReference type="EMBL" id="CEF56674.1"/>
    </source>
</evidence>
<comment type="catalytic activity">
    <reaction evidence="14 15 17">
        <text>guanosine(37) in tRNA + S-adenosyl-L-methionine = N(1)-methylguanosine(37) in tRNA + S-adenosyl-L-homocysteine + H(+)</text>
        <dbReference type="Rhea" id="RHEA:36899"/>
        <dbReference type="Rhea" id="RHEA-COMP:10145"/>
        <dbReference type="Rhea" id="RHEA-COMP:10147"/>
        <dbReference type="ChEBI" id="CHEBI:15378"/>
        <dbReference type="ChEBI" id="CHEBI:57856"/>
        <dbReference type="ChEBI" id="CHEBI:59789"/>
        <dbReference type="ChEBI" id="CHEBI:73542"/>
        <dbReference type="ChEBI" id="CHEBI:74269"/>
        <dbReference type="EC" id="2.1.1.228"/>
    </reaction>
</comment>
<dbReference type="SUPFAM" id="SSF75217">
    <property type="entry name" value="alpha/beta knot"/>
    <property type="match status" value="1"/>
</dbReference>
<dbReference type="PANTHER" id="PTHR46417:SF1">
    <property type="entry name" value="TRNA (GUANINE-N(1)-)-METHYLTRANSFERASE"/>
    <property type="match status" value="1"/>
</dbReference>
<dbReference type="InterPro" id="IPR002649">
    <property type="entry name" value="tRNA_m1G_MeTrfase_TrmD"/>
</dbReference>
<evidence type="ECO:0000256" key="11">
    <source>
        <dbReference type="ARBA" id="ARBA00022694"/>
    </source>
</evidence>
<evidence type="ECO:0000313" key="21">
    <source>
        <dbReference type="Proteomes" id="UP000068250"/>
    </source>
</evidence>
<evidence type="ECO:0000256" key="12">
    <source>
        <dbReference type="ARBA" id="ARBA00029736"/>
    </source>
</evidence>
<keyword evidence="10 15" id="KW-0949">S-adenosyl-L-methionine</keyword>
<evidence type="ECO:0000256" key="2">
    <source>
        <dbReference type="ARBA" id="ARBA00004496"/>
    </source>
</evidence>
<evidence type="ECO:0000256" key="13">
    <source>
        <dbReference type="ARBA" id="ARBA00033392"/>
    </source>
</evidence>
<feature type="domain" description="tRNA methyltransferase TRMD/TRM10-type" evidence="18">
    <location>
        <begin position="5"/>
        <end position="225"/>
    </location>
</feature>
<evidence type="ECO:0000256" key="7">
    <source>
        <dbReference type="ARBA" id="ARBA00022490"/>
    </source>
</evidence>
<dbReference type="Proteomes" id="UP000657200">
    <property type="component" value="Unassembled WGS sequence"/>
</dbReference>
<reference evidence="20 22" key="3">
    <citation type="journal article" date="2020" name="Int. J. Syst. Evol. Microbiol.">
        <title>Novel acetic acid bacteria from cider fermentations: Acetobacter conturbans sp. nov. and Acetobacter fallax sp. nov.</title>
        <authorList>
            <person name="Sombolestani A.S."/>
            <person name="Cleenwerck I."/>
            <person name="Cnockaert M."/>
            <person name="Borremans W."/>
            <person name="Wieme A.D."/>
            <person name="De Vuyst L."/>
            <person name="Vandamme P."/>
        </authorList>
    </citation>
    <scope>NUCLEOTIDE SEQUENCE [LARGE SCALE GENOMIC DNA]</scope>
    <source>
        <strain evidence="20 22">LMG 23848</strain>
    </source>
</reference>
<evidence type="ECO:0000256" key="16">
    <source>
        <dbReference type="PIRSR" id="PIRSR000386-1"/>
    </source>
</evidence>
<evidence type="ECO:0000256" key="6">
    <source>
        <dbReference type="ARBA" id="ARBA00014679"/>
    </source>
</evidence>
<reference evidence="21" key="1">
    <citation type="submission" date="2014-09" db="EMBL/GenBank/DDBJ databases">
        <authorList>
            <person name="Illeghems K.G."/>
        </authorList>
    </citation>
    <scope>NUCLEOTIDE SEQUENCE [LARGE SCALE GENOMIC DNA]</scope>
    <source>
        <strain evidence="21">LMG 23848T</strain>
    </source>
</reference>
<reference evidence="19" key="2">
    <citation type="submission" date="2014-09" db="EMBL/GenBank/DDBJ databases">
        <authorList>
            <person name="Magalhaes I.L.F."/>
            <person name="Oliveira U."/>
            <person name="Santos F.R."/>
            <person name="Vidigal T.H.D.A."/>
            <person name="Brescovit A.D."/>
            <person name="Santos A.J."/>
        </authorList>
    </citation>
    <scope>NUCLEOTIDE SEQUENCE</scope>
    <source>
        <strain evidence="19">LMG 23848T</strain>
    </source>
</reference>
<organism evidence="19 21">
    <name type="scientific">Acetobacter ghanensis</name>
    <dbReference type="NCBI Taxonomy" id="431306"/>
    <lineage>
        <taxon>Bacteria</taxon>
        <taxon>Pseudomonadati</taxon>
        <taxon>Pseudomonadota</taxon>
        <taxon>Alphaproteobacteria</taxon>
        <taxon>Acetobacterales</taxon>
        <taxon>Acetobacteraceae</taxon>
        <taxon>Acetobacter</taxon>
    </lineage>
</organism>
<dbReference type="EMBL" id="WOTE01000002">
    <property type="protein sequence ID" value="NHO39186.1"/>
    <property type="molecule type" value="Genomic_DNA"/>
</dbReference>